<dbReference type="NCBIfam" id="NF004829">
    <property type="entry name" value="PRK06183.1-3"/>
    <property type="match status" value="1"/>
</dbReference>
<dbReference type="PANTHER" id="PTHR43476">
    <property type="entry name" value="3-(3-HYDROXY-PHENYL)PROPIONATE/3-HYDROXYCINNAMIC ACID HYDROXYLASE"/>
    <property type="match status" value="1"/>
</dbReference>
<dbReference type="InterPro" id="IPR002938">
    <property type="entry name" value="FAD-bd"/>
</dbReference>
<evidence type="ECO:0000313" key="4">
    <source>
        <dbReference type="Proteomes" id="UP000235777"/>
    </source>
</evidence>
<dbReference type="Gene3D" id="3.30.9.10">
    <property type="entry name" value="D-Amino Acid Oxidase, subunit A, domain 2"/>
    <property type="match status" value="1"/>
</dbReference>
<dbReference type="GO" id="GO:0008688">
    <property type="term" value="F:3-(3-hydroxyphenyl)propionate hydroxylase activity"/>
    <property type="evidence" value="ECO:0007669"/>
    <property type="project" value="TreeGrafter"/>
</dbReference>
<dbReference type="Proteomes" id="UP000235777">
    <property type="component" value="Unassembled WGS sequence"/>
</dbReference>
<dbReference type="SUPFAM" id="SSF51905">
    <property type="entry name" value="FAD/NAD(P)-binding domain"/>
    <property type="match status" value="1"/>
</dbReference>
<comment type="caution">
    <text evidence="3">The sequence shown here is derived from an EMBL/GenBank/DDBJ whole genome shotgun (WGS) entry which is preliminary data.</text>
</comment>
<organism evidence="3 4">
    <name type="scientific">Trinickia symbiotica</name>
    <dbReference type="NCBI Taxonomy" id="863227"/>
    <lineage>
        <taxon>Bacteria</taxon>
        <taxon>Pseudomonadati</taxon>
        <taxon>Pseudomonadota</taxon>
        <taxon>Betaproteobacteria</taxon>
        <taxon>Burkholderiales</taxon>
        <taxon>Burkholderiaceae</taxon>
        <taxon>Trinickia</taxon>
    </lineage>
</organism>
<sequence>MDFDLIIVGLGPVGAVAANLAGEAGLRTLVLEKALTVFDKPRAMGFDQEVMRIFGDLGLADKIAPYVMPYRPSEYWTTDSSVIRRIEAAEPPFQLGWAPNYVFMQPQIESTLRENLARFPSVTVKLGAHVDAVTSGEDGASVTVAESPSESNAPRTYRSRYVLACDGGTSPIRMALGLEMEDLDFDEPWLVVDVVLKNGGGASLPKTNVQYCEIERPCTFVVGPGQVRRWEFMINPGETPAQVMEPAFVRRLISRWLDESEYDIWRASSYRFHALVLRQWRSGRVFFLGDAAHMTPPFLAQGMCQGIRDAANLIWKLALVNRGTAAPLLLDTYQAERLPHVKQTTLVTKSLGKLICERDPAAARQRDERLLEEMAANPCGTVRQSLIPGLAAGFLSASAYGPCGQLFPQPLVKLPDGRQCLLDQATGATFRLVVSNDVDAAVIARIAEECDAVRDIPVELVVIGTEPVGTNAPPHTFQDSDGMLVGWMRRHACSAVIARPDHYVYGACRQAEEACAMIRELAAALGAGNPHENPAAAACA</sequence>
<dbReference type="STRING" id="863227.GCA_000373005_04836"/>
<dbReference type="PRINTS" id="PR00420">
    <property type="entry name" value="RNGMNOXGNASE"/>
</dbReference>
<protein>
    <submittedName>
        <fullName evidence="3">2-polyprenyl-6-methoxyphenol hydroxylase</fullName>
    </submittedName>
</protein>
<evidence type="ECO:0000313" key="3">
    <source>
        <dbReference type="EMBL" id="PMS34905.1"/>
    </source>
</evidence>
<feature type="domain" description="FAD-binding" evidence="2">
    <location>
        <begin position="4"/>
        <end position="345"/>
    </location>
</feature>
<dbReference type="InterPro" id="IPR050631">
    <property type="entry name" value="PheA/TfdB_FAD_monoxygenase"/>
</dbReference>
<dbReference type="GO" id="GO:0071949">
    <property type="term" value="F:FAD binding"/>
    <property type="evidence" value="ECO:0007669"/>
    <property type="project" value="InterPro"/>
</dbReference>
<evidence type="ECO:0000259" key="2">
    <source>
        <dbReference type="Pfam" id="PF01494"/>
    </source>
</evidence>
<gene>
    <name evidence="3" type="ORF">C0Z20_21180</name>
</gene>
<evidence type="ECO:0000256" key="1">
    <source>
        <dbReference type="ARBA" id="ARBA00023002"/>
    </source>
</evidence>
<reference evidence="3 4" key="1">
    <citation type="submission" date="2018-01" db="EMBL/GenBank/DDBJ databases">
        <title>Whole genome analyses suggest that Burkholderia sensu lato contains two further novel genera in the rhizoxinica-symbiotica group Mycetohabitans gen. nov., and Trinickia gen. nov.: implications for the evolution of diazotrophy and nodulation in the Burkholderiaceae.</title>
        <authorList>
            <person name="Estrada-de los Santos P."/>
            <person name="Palmer M."/>
            <person name="Chavez-Ramirez B."/>
            <person name="Beukes C."/>
            <person name="Steenkamp E.T."/>
            <person name="Hirsch A.M."/>
            <person name="Manyaka P."/>
            <person name="Maluk M."/>
            <person name="Lafos M."/>
            <person name="Crook M."/>
            <person name="Gross E."/>
            <person name="Simon M.F."/>
            <person name="Bueno dos Reis Junior F."/>
            <person name="Poole P.S."/>
            <person name="Venter S.N."/>
            <person name="James E.K."/>
        </authorList>
    </citation>
    <scope>NUCLEOTIDE SEQUENCE [LARGE SCALE GENOMIC DNA]</scope>
    <source>
        <strain evidence="3 4">JPY 581</strain>
    </source>
</reference>
<dbReference type="Pfam" id="PF01494">
    <property type="entry name" value="FAD_binding_3"/>
    <property type="match status" value="1"/>
</dbReference>
<accession>A0A2N7X095</accession>
<dbReference type="OrthoDB" id="3443359at2"/>
<dbReference type="GO" id="GO:0019622">
    <property type="term" value="P:3-(3-hydroxy)phenylpropionate catabolic process"/>
    <property type="evidence" value="ECO:0007669"/>
    <property type="project" value="TreeGrafter"/>
</dbReference>
<dbReference type="InterPro" id="IPR036188">
    <property type="entry name" value="FAD/NAD-bd_sf"/>
</dbReference>
<dbReference type="RefSeq" id="WP_018443450.1">
    <property type="nucleotide sequence ID" value="NZ_KB890209.1"/>
</dbReference>
<name>A0A2N7X095_9BURK</name>
<dbReference type="AlphaFoldDB" id="A0A2N7X095"/>
<dbReference type="PANTHER" id="PTHR43476:SF3">
    <property type="entry name" value="FAD-BINDING MONOOXYGENASE"/>
    <property type="match status" value="1"/>
</dbReference>
<keyword evidence="1" id="KW-0560">Oxidoreductase</keyword>
<dbReference type="EMBL" id="PNYC01000014">
    <property type="protein sequence ID" value="PMS34905.1"/>
    <property type="molecule type" value="Genomic_DNA"/>
</dbReference>
<dbReference type="Gene3D" id="3.50.50.60">
    <property type="entry name" value="FAD/NAD(P)-binding domain"/>
    <property type="match status" value="1"/>
</dbReference>
<proteinExistence type="predicted"/>
<keyword evidence="4" id="KW-1185">Reference proteome</keyword>